<sequence length="163" mass="17245">MKTLLIVYHTMTGGTQQMAEAAAAAAREQAGVAVKLQRADATQPEDVLAADGYLFATPENLAAMSGLMKDFFDRSYYAALDRVNGRPYAVMICAGSDGQNALRQIDRIATGWRLKAVAQSVIVCTHAQTPERILAPKTIGADDLERCAELGAGLAAGLALGVF</sequence>
<evidence type="ECO:0000259" key="3">
    <source>
        <dbReference type="PROSITE" id="PS50902"/>
    </source>
</evidence>
<dbReference type="Pfam" id="PF03358">
    <property type="entry name" value="FMN_red"/>
    <property type="match status" value="1"/>
</dbReference>
<dbReference type="Gene3D" id="3.40.50.360">
    <property type="match status" value="1"/>
</dbReference>
<keyword evidence="1" id="KW-0285">Flavoprotein</keyword>
<dbReference type="GO" id="GO:0010181">
    <property type="term" value="F:FMN binding"/>
    <property type="evidence" value="ECO:0007669"/>
    <property type="project" value="InterPro"/>
</dbReference>
<organism evidence="4 5">
    <name type="scientific">Paraburkholderia caffeinitolerans</name>
    <dbReference type="NCBI Taxonomy" id="1723730"/>
    <lineage>
        <taxon>Bacteria</taxon>
        <taxon>Pseudomonadati</taxon>
        <taxon>Pseudomonadota</taxon>
        <taxon>Betaproteobacteria</taxon>
        <taxon>Burkholderiales</taxon>
        <taxon>Burkholderiaceae</taxon>
        <taxon>Paraburkholderia</taxon>
    </lineage>
</organism>
<dbReference type="AlphaFoldDB" id="A0A6J5GP76"/>
<dbReference type="InterPro" id="IPR008254">
    <property type="entry name" value="Flavodoxin/NO_synth"/>
</dbReference>
<evidence type="ECO:0000313" key="5">
    <source>
        <dbReference type="Proteomes" id="UP000494119"/>
    </source>
</evidence>
<dbReference type="EMBL" id="CADIKL010000036">
    <property type="protein sequence ID" value="CAB3801919.1"/>
    <property type="molecule type" value="Genomic_DNA"/>
</dbReference>
<dbReference type="InterPro" id="IPR029039">
    <property type="entry name" value="Flavoprotein-like_sf"/>
</dbReference>
<dbReference type="InterPro" id="IPR005025">
    <property type="entry name" value="FMN_Rdtase-like_dom"/>
</dbReference>
<dbReference type="SUPFAM" id="SSF52218">
    <property type="entry name" value="Flavoproteins"/>
    <property type="match status" value="1"/>
</dbReference>
<proteinExistence type="predicted"/>
<keyword evidence="5" id="KW-1185">Reference proteome</keyword>
<accession>A0A6J5GP76</accession>
<evidence type="ECO:0000256" key="1">
    <source>
        <dbReference type="ARBA" id="ARBA00022630"/>
    </source>
</evidence>
<dbReference type="RefSeq" id="WP_129563869.1">
    <property type="nucleotide sequence ID" value="NZ_CADIKL010000036.1"/>
</dbReference>
<protein>
    <recommendedName>
        <fullName evidence="3">Flavodoxin-like domain-containing protein</fullName>
    </recommendedName>
</protein>
<dbReference type="Proteomes" id="UP000494119">
    <property type="component" value="Unassembled WGS sequence"/>
</dbReference>
<keyword evidence="2" id="KW-0288">FMN</keyword>
<name>A0A6J5GP76_9BURK</name>
<feature type="domain" description="Flavodoxin-like" evidence="3">
    <location>
        <begin position="4"/>
        <end position="163"/>
    </location>
</feature>
<dbReference type="GO" id="GO:0016491">
    <property type="term" value="F:oxidoreductase activity"/>
    <property type="evidence" value="ECO:0007669"/>
    <property type="project" value="InterPro"/>
</dbReference>
<reference evidence="4 5" key="1">
    <citation type="submission" date="2020-04" db="EMBL/GenBank/DDBJ databases">
        <authorList>
            <person name="De Canck E."/>
        </authorList>
    </citation>
    <scope>NUCLEOTIDE SEQUENCE [LARGE SCALE GENOMIC DNA]</scope>
    <source>
        <strain evidence="4 5">LMG 28688</strain>
    </source>
</reference>
<evidence type="ECO:0000313" key="4">
    <source>
        <dbReference type="EMBL" id="CAB3801919.1"/>
    </source>
</evidence>
<dbReference type="PROSITE" id="PS50902">
    <property type="entry name" value="FLAVODOXIN_LIKE"/>
    <property type="match status" value="1"/>
</dbReference>
<evidence type="ECO:0000256" key="2">
    <source>
        <dbReference type="ARBA" id="ARBA00022643"/>
    </source>
</evidence>
<gene>
    <name evidence="4" type="ORF">LMG28688_05464</name>
</gene>